<evidence type="ECO:0000256" key="2">
    <source>
        <dbReference type="ARBA" id="ARBA00023136"/>
    </source>
</evidence>
<dbReference type="InterPro" id="IPR036737">
    <property type="entry name" value="OmpA-like_sf"/>
</dbReference>
<dbReference type="OrthoDB" id="5525824at2"/>
<dbReference type="PANTHER" id="PTHR30329">
    <property type="entry name" value="STATOR ELEMENT OF FLAGELLAR MOTOR COMPLEX"/>
    <property type="match status" value="1"/>
</dbReference>
<feature type="transmembrane region" description="Helical" evidence="5">
    <location>
        <begin position="6"/>
        <end position="26"/>
    </location>
</feature>
<protein>
    <recommendedName>
        <fullName evidence="6">OmpA-like domain-containing protein</fullName>
    </recommendedName>
</protein>
<keyword evidence="5" id="KW-1133">Transmembrane helix</keyword>
<accession>A0A1W6MWY2</accession>
<keyword evidence="8" id="KW-1185">Reference proteome</keyword>
<dbReference type="InterPro" id="IPR006665">
    <property type="entry name" value="OmpA-like"/>
</dbReference>
<dbReference type="EMBL" id="CP019948">
    <property type="protein sequence ID" value="ARN82046.1"/>
    <property type="molecule type" value="Genomic_DNA"/>
</dbReference>
<evidence type="ECO:0000256" key="3">
    <source>
        <dbReference type="ARBA" id="ARBA00023237"/>
    </source>
</evidence>
<name>A0A1W6MWY2_9HYPH</name>
<keyword evidence="2 4" id="KW-0472">Membrane</keyword>
<dbReference type="PROSITE" id="PS51123">
    <property type="entry name" value="OMPA_2"/>
    <property type="match status" value="1"/>
</dbReference>
<evidence type="ECO:0000313" key="7">
    <source>
        <dbReference type="EMBL" id="ARN82046.1"/>
    </source>
</evidence>
<dbReference type="Pfam" id="PF00691">
    <property type="entry name" value="OmpA"/>
    <property type="match status" value="1"/>
</dbReference>
<dbReference type="KEGG" id="mbry:B1812_14250"/>
<keyword evidence="5" id="KW-0812">Transmembrane</keyword>
<feature type="transmembrane region" description="Helical" evidence="5">
    <location>
        <begin position="38"/>
        <end position="58"/>
    </location>
</feature>
<dbReference type="PRINTS" id="PR01021">
    <property type="entry name" value="OMPADOMAIN"/>
</dbReference>
<dbReference type="Proteomes" id="UP000193978">
    <property type="component" value="Chromosome"/>
</dbReference>
<feature type="transmembrane region" description="Helical" evidence="5">
    <location>
        <begin position="97"/>
        <end position="114"/>
    </location>
</feature>
<dbReference type="SUPFAM" id="SSF103088">
    <property type="entry name" value="OmpA-like"/>
    <property type="match status" value="1"/>
</dbReference>
<dbReference type="STRING" id="655015.B1812_14250"/>
<evidence type="ECO:0000259" key="6">
    <source>
        <dbReference type="PROSITE" id="PS51123"/>
    </source>
</evidence>
<feature type="transmembrane region" description="Helical" evidence="5">
    <location>
        <begin position="64"/>
        <end position="85"/>
    </location>
</feature>
<proteinExistence type="predicted"/>
<evidence type="ECO:0000256" key="4">
    <source>
        <dbReference type="PROSITE-ProRule" id="PRU00473"/>
    </source>
</evidence>
<dbReference type="InterPro" id="IPR050330">
    <property type="entry name" value="Bact_OuterMem_StrucFunc"/>
</dbReference>
<comment type="subcellular location">
    <subcellularLocation>
        <location evidence="1">Cell outer membrane</location>
    </subcellularLocation>
</comment>
<gene>
    <name evidence="7" type="ORF">B1812_14250</name>
</gene>
<organism evidence="7 8">
    <name type="scientific">Methylocystis bryophila</name>
    <dbReference type="NCBI Taxonomy" id="655015"/>
    <lineage>
        <taxon>Bacteria</taxon>
        <taxon>Pseudomonadati</taxon>
        <taxon>Pseudomonadota</taxon>
        <taxon>Alphaproteobacteria</taxon>
        <taxon>Hyphomicrobiales</taxon>
        <taxon>Methylocystaceae</taxon>
        <taxon>Methylocystis</taxon>
    </lineage>
</organism>
<dbReference type="Gene3D" id="3.30.1330.60">
    <property type="entry name" value="OmpA-like domain"/>
    <property type="match status" value="1"/>
</dbReference>
<dbReference type="GO" id="GO:0009279">
    <property type="term" value="C:cell outer membrane"/>
    <property type="evidence" value="ECO:0007669"/>
    <property type="project" value="UniProtKB-SubCell"/>
</dbReference>
<dbReference type="AlphaFoldDB" id="A0A1W6MWY2"/>
<dbReference type="InterPro" id="IPR006664">
    <property type="entry name" value="OMP_bac"/>
</dbReference>
<dbReference type="PANTHER" id="PTHR30329:SF21">
    <property type="entry name" value="LIPOPROTEIN YIAD-RELATED"/>
    <property type="match status" value="1"/>
</dbReference>
<evidence type="ECO:0000256" key="1">
    <source>
        <dbReference type="ARBA" id="ARBA00004442"/>
    </source>
</evidence>
<dbReference type="RefSeq" id="WP_085772169.1">
    <property type="nucleotide sequence ID" value="NZ_AP027149.1"/>
</dbReference>
<evidence type="ECO:0000313" key="8">
    <source>
        <dbReference type="Proteomes" id="UP000193978"/>
    </source>
</evidence>
<sequence length="344" mass="36140">MDLLLSHFGLWLAVIFAIGALTALMRRSAEADGGLSSWLAWGLLAFLIGLVVAAIPALDGLAGLWLDSGLAAYAAFLLGAAIGALARGGRLSEHREWALGLLPATLLWIGANVVEAPKIEAALATSLDSAREEAIGKHPGSTGRVETPTLQQHDAERRAEFLENARRQAEKLGLLRGKVYRPAEAANAIGDETASIGSAAASHGPRQREAARAYLANLPAGALEPSACSEALGAAQTVNKVVFPTASADITRVAAVALDSLTQILRRCPDAKIEIAGHTDNVGDEPSNQALSQRRAEAIRRYLTLQGVPAARLSAIGYGSTRPIAANDDDSGRADNRRIEFVLK</sequence>
<dbReference type="CDD" id="cd07185">
    <property type="entry name" value="OmpA_C-like"/>
    <property type="match status" value="1"/>
</dbReference>
<evidence type="ECO:0000256" key="5">
    <source>
        <dbReference type="SAM" id="Phobius"/>
    </source>
</evidence>
<keyword evidence="3" id="KW-0998">Cell outer membrane</keyword>
<reference evidence="7 8" key="1">
    <citation type="submission" date="2017-02" db="EMBL/GenBank/DDBJ databases">
        <authorList>
            <person name="Peterson S.W."/>
        </authorList>
    </citation>
    <scope>NUCLEOTIDE SEQUENCE [LARGE SCALE GENOMIC DNA]</scope>
    <source>
        <strain evidence="7 8">S285</strain>
    </source>
</reference>
<feature type="domain" description="OmpA-like" evidence="6">
    <location>
        <begin position="230"/>
        <end position="344"/>
    </location>
</feature>